<dbReference type="SUPFAM" id="SSF55486">
    <property type="entry name" value="Metalloproteases ('zincins'), catalytic domain"/>
    <property type="match status" value="1"/>
</dbReference>
<feature type="domain" description="Peptidase M3A/M3B catalytic" evidence="8">
    <location>
        <begin position="237"/>
        <end position="687"/>
    </location>
</feature>
<reference evidence="9" key="1">
    <citation type="submission" date="2022-05" db="EMBL/GenBank/DDBJ databases">
        <authorList>
            <person name="Sun X."/>
        </authorList>
    </citation>
    <scope>NUCLEOTIDE SEQUENCE</scope>
    <source>
        <strain evidence="9">Ai-910</strain>
    </source>
</reference>
<organism evidence="9 10">
    <name type="scientific">Xiashengella succiniciproducens</name>
    <dbReference type="NCBI Taxonomy" id="2949635"/>
    <lineage>
        <taxon>Bacteria</taxon>
        <taxon>Pseudomonadati</taxon>
        <taxon>Bacteroidota</taxon>
        <taxon>Bacteroidia</taxon>
        <taxon>Marinilabiliales</taxon>
        <taxon>Marinilabiliaceae</taxon>
        <taxon>Xiashengella</taxon>
    </lineage>
</organism>
<dbReference type="GO" id="GO:0005829">
    <property type="term" value="C:cytosol"/>
    <property type="evidence" value="ECO:0007669"/>
    <property type="project" value="TreeGrafter"/>
</dbReference>
<dbReference type="InterPro" id="IPR034005">
    <property type="entry name" value="M3A_DCP"/>
</dbReference>
<dbReference type="Proteomes" id="UP001056426">
    <property type="component" value="Chromosome"/>
</dbReference>
<evidence type="ECO:0000259" key="8">
    <source>
        <dbReference type="Pfam" id="PF01432"/>
    </source>
</evidence>
<dbReference type="InterPro" id="IPR001567">
    <property type="entry name" value="Pept_M3A_M3B_dom"/>
</dbReference>
<protein>
    <submittedName>
        <fullName evidence="9">M3 family metallopeptidase</fullName>
    </submittedName>
</protein>
<evidence type="ECO:0000256" key="2">
    <source>
        <dbReference type="ARBA" id="ARBA00022670"/>
    </source>
</evidence>
<evidence type="ECO:0000256" key="7">
    <source>
        <dbReference type="RuleBase" id="RU003435"/>
    </source>
</evidence>
<dbReference type="GO" id="GO:0004180">
    <property type="term" value="F:carboxypeptidase activity"/>
    <property type="evidence" value="ECO:0007669"/>
    <property type="project" value="TreeGrafter"/>
</dbReference>
<keyword evidence="10" id="KW-1185">Reference proteome</keyword>
<dbReference type="InterPro" id="IPR045090">
    <property type="entry name" value="Pept_M3A_M3B"/>
</dbReference>
<dbReference type="FunFam" id="3.40.390.10:FF:000009">
    <property type="entry name" value="Oligopeptidase A"/>
    <property type="match status" value="1"/>
</dbReference>
<dbReference type="Pfam" id="PF01432">
    <property type="entry name" value="Peptidase_M3"/>
    <property type="match status" value="1"/>
</dbReference>
<dbReference type="GO" id="GO:0006508">
    <property type="term" value="P:proteolysis"/>
    <property type="evidence" value="ECO:0007669"/>
    <property type="project" value="UniProtKB-KW"/>
</dbReference>
<evidence type="ECO:0000313" key="9">
    <source>
        <dbReference type="EMBL" id="URW79315.1"/>
    </source>
</evidence>
<sequence length="690" mass="79138">MAFYACTGKEETNPFLTTWETPQGVPPFNLIKNEHYMPAFEEGMKQQNEKIEAIINNTEAPSFENTIVAMDFSGELLKKVASVFFNLNECNTSDELQAIAMEVAPKLSAHSDNIVLNAQLFERVKAVYEQKDSLDLTEAEAKLLEDTYKSFVRNGAALPADKQERFREINSELSVLTLQFGQNVLADVNQFKLVIENEADLAGLPQAVIDEAAALANKEGQEGKWIFTLQNYSVMPFLTYAENRDLRELMGRAYINRGNNDNEYNNGKIINRIIELRIERTKLLGYSSYAEYAIEDRMAGSVERVESFTKQLWDAALPVAKNEAAQLQAMINAEGKDFKLAFWDWRYYAEKVRKEKFALDENELRQYFEINHVRDGIFMVANKLYGLKFEQRFDVPVYHQDATVWEVQEADGTFIGLLYMDMYPRESKRSGAWMTSFRDQHVDLEGNFVTPVISLVCNFTKPVGDTPSLLTFDEVTTFFHEFGHSLHGLLSKVKLPSQSGTSVDHDFVELPSQVMENWARHPEVLKMYAKHYQTGEVIPDELIEKLKAAGSFNQGFETVEFMASALLDMEYHILTEYTPFEVKDFEQKVKDKFNMMDEIYFRHGSTHFQHIFSGGYSAGYYSYIWAGVLDADAFEAFVETGDLFDQETARKFRTEVLERGGTRDAMEMYKAFRGKEPGIEPLLRQRGLIK</sequence>
<comment type="cofactor">
    <cofactor evidence="7">
        <name>Zn(2+)</name>
        <dbReference type="ChEBI" id="CHEBI:29105"/>
    </cofactor>
    <text evidence="7">Binds 1 zinc ion.</text>
</comment>
<keyword evidence="3 7" id="KW-0479">Metal-binding</keyword>
<dbReference type="GO" id="GO:0004222">
    <property type="term" value="F:metalloendopeptidase activity"/>
    <property type="evidence" value="ECO:0007669"/>
    <property type="project" value="InterPro"/>
</dbReference>
<evidence type="ECO:0000313" key="10">
    <source>
        <dbReference type="Proteomes" id="UP001056426"/>
    </source>
</evidence>
<dbReference type="PANTHER" id="PTHR43660">
    <property type="entry name" value="DIPEPTIDYL CARBOXYPEPTIDASE"/>
    <property type="match status" value="1"/>
</dbReference>
<evidence type="ECO:0000256" key="3">
    <source>
        <dbReference type="ARBA" id="ARBA00022723"/>
    </source>
</evidence>
<dbReference type="GO" id="GO:0046872">
    <property type="term" value="F:metal ion binding"/>
    <property type="evidence" value="ECO:0007669"/>
    <property type="project" value="UniProtKB-UniRule"/>
</dbReference>
<keyword evidence="4 7" id="KW-0378">Hydrolase</keyword>
<accession>A0A9J6ZNV1</accession>
<evidence type="ECO:0000256" key="1">
    <source>
        <dbReference type="ARBA" id="ARBA00006040"/>
    </source>
</evidence>
<dbReference type="RefSeq" id="WP_250723109.1">
    <property type="nucleotide sequence ID" value="NZ_CP098400.1"/>
</dbReference>
<keyword evidence="6 7" id="KW-0482">Metalloprotease</keyword>
<dbReference type="EMBL" id="CP098400">
    <property type="protein sequence ID" value="URW79315.1"/>
    <property type="molecule type" value="Genomic_DNA"/>
</dbReference>
<dbReference type="InterPro" id="IPR024077">
    <property type="entry name" value="Neurolysin/TOP_dom2"/>
</dbReference>
<keyword evidence="2 7" id="KW-0645">Protease</keyword>
<evidence type="ECO:0000256" key="5">
    <source>
        <dbReference type="ARBA" id="ARBA00022833"/>
    </source>
</evidence>
<dbReference type="AlphaFoldDB" id="A0A9J6ZNV1"/>
<dbReference type="InterPro" id="IPR024079">
    <property type="entry name" value="MetalloPept_cat_dom_sf"/>
</dbReference>
<name>A0A9J6ZNV1_9BACT</name>
<evidence type="ECO:0000256" key="6">
    <source>
        <dbReference type="ARBA" id="ARBA00023049"/>
    </source>
</evidence>
<dbReference type="Gene3D" id="1.10.1370.10">
    <property type="entry name" value="Neurolysin, domain 3"/>
    <property type="match status" value="1"/>
</dbReference>
<dbReference type="KEGG" id="alkq:M9189_10660"/>
<dbReference type="CDD" id="cd06456">
    <property type="entry name" value="M3A_DCP"/>
    <property type="match status" value="1"/>
</dbReference>
<dbReference type="Gene3D" id="1.10.1370.40">
    <property type="match status" value="1"/>
</dbReference>
<evidence type="ECO:0000256" key="4">
    <source>
        <dbReference type="ARBA" id="ARBA00022801"/>
    </source>
</evidence>
<dbReference type="PANTHER" id="PTHR43660:SF1">
    <property type="entry name" value="DIPEPTIDYL CARBOXYPEPTIDASE"/>
    <property type="match status" value="1"/>
</dbReference>
<comment type="similarity">
    <text evidence="1 7">Belongs to the peptidase M3 family.</text>
</comment>
<keyword evidence="5 7" id="KW-0862">Zinc</keyword>
<proteinExistence type="inferred from homology"/>
<gene>
    <name evidence="9" type="ORF">M9189_10660</name>
</gene>
<reference evidence="9" key="2">
    <citation type="submission" date="2022-06" db="EMBL/GenBank/DDBJ databases">
        <title>Xiashengella guii gen. nov. sp. nov., a bacterium isolated form anaerobic digestion tank.</title>
        <authorList>
            <person name="Huang H."/>
        </authorList>
    </citation>
    <scope>NUCLEOTIDE SEQUENCE</scope>
    <source>
        <strain evidence="9">Ai-910</strain>
    </source>
</reference>
<dbReference type="Gene3D" id="3.40.390.10">
    <property type="entry name" value="Collagenase (Catalytic Domain)"/>
    <property type="match status" value="1"/>
</dbReference>